<dbReference type="AlphaFoldDB" id="A0RY22"/>
<dbReference type="EMBL" id="DP000238">
    <property type="protein sequence ID" value="ABK78239.1"/>
    <property type="molecule type" value="Genomic_DNA"/>
</dbReference>
<accession>A0RY22</accession>
<dbReference type="HOGENOM" id="CLU_165882_0_1_2"/>
<dbReference type="NCBIfam" id="NF003319">
    <property type="entry name" value="PRK04330.1"/>
    <property type="match status" value="1"/>
</dbReference>
<dbReference type="InterPro" id="IPR005354">
    <property type="entry name" value="UPF0147"/>
</dbReference>
<evidence type="ECO:0000256" key="2">
    <source>
        <dbReference type="HAMAP-Rule" id="MF_00342"/>
    </source>
</evidence>
<gene>
    <name evidence="3" type="ordered locus">CENSYa_1620</name>
</gene>
<organism evidence="3 4">
    <name type="scientific">Cenarchaeum symbiosum (strain A)</name>
    <dbReference type="NCBI Taxonomy" id="414004"/>
    <lineage>
        <taxon>Archaea</taxon>
        <taxon>Nitrososphaerota</taxon>
        <taxon>Candidatus Cenarchaeales</taxon>
        <taxon>Candidatus Cenarchaeaceae</taxon>
        <taxon>Candidatus Cenarchaeum</taxon>
    </lineage>
</organism>
<keyword evidence="4" id="KW-1185">Reference proteome</keyword>
<name>A0RY22_CENSY</name>
<dbReference type="STRING" id="414004.CENSYa_1620"/>
<dbReference type="SUPFAM" id="SSF158436">
    <property type="entry name" value="Ta0600-like"/>
    <property type="match status" value="1"/>
</dbReference>
<comment type="similarity">
    <text evidence="1 2">Belongs to the UPF0147 family.</text>
</comment>
<proteinExistence type="inferred from homology"/>
<dbReference type="Proteomes" id="UP000000758">
    <property type="component" value="Chromosome"/>
</dbReference>
<dbReference type="InterPro" id="IPR023130">
    <property type="entry name" value="Ta0600-like_sf"/>
</dbReference>
<evidence type="ECO:0000256" key="1">
    <source>
        <dbReference type="ARBA" id="ARBA00005958"/>
    </source>
</evidence>
<dbReference type="HAMAP" id="MF_00342">
    <property type="entry name" value="UPF0147"/>
    <property type="match status" value="1"/>
</dbReference>
<protein>
    <recommendedName>
        <fullName evidence="2">UPF0147 protein CENSYa_1620</fullName>
    </recommendedName>
</protein>
<evidence type="ECO:0000313" key="4">
    <source>
        <dbReference type="Proteomes" id="UP000000758"/>
    </source>
</evidence>
<reference evidence="3 4" key="1">
    <citation type="journal article" date="2006" name="Proc. Natl. Acad. Sci. U.S.A.">
        <title>Genomic analysis of the uncultivated marine crenarchaeote Cenarchaeum symbiosum.</title>
        <authorList>
            <person name="Hallam S.J."/>
            <person name="Konstantinidis K.T."/>
            <person name="Putnam N."/>
            <person name="Schleper C."/>
            <person name="Watanabe Y."/>
            <person name="Sugahara J."/>
            <person name="Preston C."/>
            <person name="de la Torre J."/>
            <person name="Richardson P.M."/>
            <person name="DeLong E.F."/>
        </authorList>
    </citation>
    <scope>NUCLEOTIDE SEQUENCE [LARGE SCALE GENOMIC DNA]</scope>
    <source>
        <strain evidence="4">A</strain>
    </source>
</reference>
<dbReference type="EnsemblBacteria" id="ABK78239">
    <property type="protein sequence ID" value="ABK78239"/>
    <property type="gene ID" value="CENSYa_1620"/>
</dbReference>
<dbReference type="KEGG" id="csy:CENSYa_1620"/>
<sequence>MAAKNYYECRPGLYHGLYHRPGRGVGMAGDDENRGTLKEAISVLNQITTNPSTPKTIRKNITDLVADLGSEEYRLAVRAANAISALDDITQDPNMPSFIRVSLWQAVSKLEGIRE</sequence>
<dbReference type="Gene3D" id="1.20.1440.50">
    <property type="entry name" value="Ta0600-like"/>
    <property type="match status" value="1"/>
</dbReference>
<dbReference type="Pfam" id="PF03685">
    <property type="entry name" value="UPF0147"/>
    <property type="match status" value="1"/>
</dbReference>
<evidence type="ECO:0000313" key="3">
    <source>
        <dbReference type="EMBL" id="ABK78239.1"/>
    </source>
</evidence>